<evidence type="ECO:0000256" key="3">
    <source>
        <dbReference type="ARBA" id="ARBA00022741"/>
    </source>
</evidence>
<name>A0A1E5R203_9ASCO</name>
<dbReference type="EMBL" id="LPNM01000011">
    <property type="protein sequence ID" value="OEJ80938.1"/>
    <property type="molecule type" value="Genomic_DNA"/>
</dbReference>
<dbReference type="InParanoid" id="A0A1E5R203"/>
<dbReference type="PROSITE" id="PS50862">
    <property type="entry name" value="AA_TRNA_LIGASE_II"/>
    <property type="match status" value="1"/>
</dbReference>
<dbReference type="OrthoDB" id="10264585at2759"/>
<feature type="binding site" evidence="9">
    <location>
        <begin position="319"/>
        <end position="322"/>
    </location>
    <ligand>
        <name>ATP</name>
        <dbReference type="ChEBI" id="CHEBI:30616"/>
    </ligand>
</feature>
<evidence type="ECO:0000259" key="10">
    <source>
        <dbReference type="PROSITE" id="PS50862"/>
    </source>
</evidence>
<dbReference type="PRINTS" id="PR00981">
    <property type="entry name" value="TRNASYNTHSER"/>
</dbReference>
<dbReference type="GO" id="GO:0006434">
    <property type="term" value="P:seryl-tRNA aminoacylation"/>
    <property type="evidence" value="ECO:0007669"/>
    <property type="project" value="InterPro"/>
</dbReference>
<evidence type="ECO:0000313" key="11">
    <source>
        <dbReference type="EMBL" id="OEJ80938.1"/>
    </source>
</evidence>
<dbReference type="Gene3D" id="3.30.930.10">
    <property type="entry name" value="Bira Bifunctional Protein, Domain 2"/>
    <property type="match status" value="1"/>
</dbReference>
<protein>
    <recommendedName>
        <fullName evidence="1">serine--tRNA ligase</fullName>
        <ecNumber evidence="1">6.1.1.11</ecNumber>
    </recommendedName>
    <alternativeName>
        <fullName evidence="6">Seryl-tRNA synthetase</fullName>
    </alternativeName>
    <alternativeName>
        <fullName evidence="7">Seryl-tRNA(Ser) synthetase</fullName>
    </alternativeName>
</protein>
<accession>A0A1E5R203</accession>
<reference evidence="12" key="1">
    <citation type="journal article" date="2016" name="Genome Announc.">
        <title>Genome sequences of three species of Hanseniaspora isolated from spontaneous wine fermentations.</title>
        <authorList>
            <person name="Sternes P.R."/>
            <person name="Lee D."/>
            <person name="Kutyna D.R."/>
            <person name="Borneman A.R."/>
        </authorList>
    </citation>
    <scope>NUCLEOTIDE SEQUENCE [LARGE SCALE GENOMIC DNA]</scope>
    <source>
        <strain evidence="12">AWRI3579</strain>
    </source>
</reference>
<keyword evidence="5" id="KW-0030">Aminoacyl-tRNA synthetase</keyword>
<dbReference type="InterPro" id="IPR002317">
    <property type="entry name" value="Ser-tRNA-ligase_type_1"/>
</dbReference>
<keyword evidence="3" id="KW-0547">Nucleotide-binding</keyword>
<dbReference type="SUPFAM" id="SSF46589">
    <property type="entry name" value="tRNA-binding arm"/>
    <property type="match status" value="1"/>
</dbReference>
<dbReference type="InterPro" id="IPR045864">
    <property type="entry name" value="aa-tRNA-synth_II/BPL/LPL"/>
</dbReference>
<evidence type="ECO:0000256" key="9">
    <source>
        <dbReference type="PIRSR" id="PIRSR001529-2"/>
    </source>
</evidence>
<dbReference type="PANTHER" id="PTHR11778">
    <property type="entry name" value="SERYL-TRNA SYNTHETASE"/>
    <property type="match status" value="1"/>
</dbReference>
<feature type="binding site" evidence="8">
    <location>
        <position position="267"/>
    </location>
    <ligand>
        <name>L-serine</name>
        <dbReference type="ChEBI" id="CHEBI:33384"/>
    </ligand>
</feature>
<comment type="caution">
    <text evidence="11">The sequence shown here is derived from an EMBL/GenBank/DDBJ whole genome shotgun (WGS) entry which is preliminary data.</text>
</comment>
<feature type="binding site" evidence="9">
    <location>
        <begin position="390"/>
        <end position="393"/>
    </location>
    <ligand>
        <name>ATP</name>
        <dbReference type="ChEBI" id="CHEBI:30616"/>
    </ligand>
</feature>
<keyword evidence="4 9" id="KW-0067">ATP-binding</keyword>
<organism evidence="11 12">
    <name type="scientific">Hanseniaspora osmophila</name>
    <dbReference type="NCBI Taxonomy" id="56408"/>
    <lineage>
        <taxon>Eukaryota</taxon>
        <taxon>Fungi</taxon>
        <taxon>Dikarya</taxon>
        <taxon>Ascomycota</taxon>
        <taxon>Saccharomycotina</taxon>
        <taxon>Saccharomycetes</taxon>
        <taxon>Saccharomycodales</taxon>
        <taxon>Saccharomycodaceae</taxon>
        <taxon>Hanseniaspora</taxon>
    </lineage>
</organism>
<gene>
    <name evidence="11" type="ORF">AWRI3579_g4062</name>
</gene>
<evidence type="ECO:0000256" key="1">
    <source>
        <dbReference type="ARBA" id="ARBA00012840"/>
    </source>
</evidence>
<evidence type="ECO:0000313" key="12">
    <source>
        <dbReference type="Proteomes" id="UP000095728"/>
    </source>
</evidence>
<sequence>MFKRFYSSGLKKPVFDIKSVIGNINGYKQSIHSRQLLNHDELALGLENLPLLFQSWKDYHQQLAEIQVQRKAIEKQLTLGKKFEQNAAKNSTGQSIDKNKLKNLKLQSQNVTELINNAQDKMNDICDSLPNLVHHSCPAVAPVTTDWINPLHDVSKDNQQESYVADPRKDHISILTQKGLVDFSAAASVSGTSFYYLFDEAAQLEQALIQYAVQRARAHGFRFTLPPSIARMDVIHSCGFRPRDDVASGEENQIYHLSNTDKGLIATAEITLAGLNANKVFHESAKTRPSLPLKLCGLSKSFRKEAGARGKDTKGLYRVHEFSKVELFIWCRPEESETHLLSLKNFQMDMIKELGLTAKVMNMPANDLGAPAFQKYDIECWMPGRGSFGETSSTSNCTDFQSRRMNTRFISHVSDGHDAKPNKQNKVQTQFVHTLNGTAMAIPRIIMAIVENFYNPQTKMVAIPKPLQPFMNNKTHF</sequence>
<evidence type="ECO:0000256" key="5">
    <source>
        <dbReference type="ARBA" id="ARBA00023146"/>
    </source>
</evidence>
<dbReference type="NCBIfam" id="TIGR00414">
    <property type="entry name" value="serS"/>
    <property type="match status" value="1"/>
</dbReference>
<evidence type="ECO:0000256" key="4">
    <source>
        <dbReference type="ARBA" id="ARBA00022840"/>
    </source>
</evidence>
<dbReference type="InterPro" id="IPR010978">
    <property type="entry name" value="tRNA-bd_arm"/>
</dbReference>
<dbReference type="InterPro" id="IPR002314">
    <property type="entry name" value="aa-tRNA-synt_IIb"/>
</dbReference>
<keyword evidence="12" id="KW-1185">Reference proteome</keyword>
<dbReference type="PIRSF" id="PIRSF001529">
    <property type="entry name" value="Ser-tRNA-synth_IIa"/>
    <property type="match status" value="1"/>
</dbReference>
<evidence type="ECO:0000256" key="2">
    <source>
        <dbReference type="ARBA" id="ARBA00022598"/>
    </source>
</evidence>
<feature type="binding site" evidence="9">
    <location>
        <begin position="303"/>
        <end position="305"/>
    </location>
    <ligand>
        <name>ATP</name>
        <dbReference type="ChEBI" id="CHEBI:30616"/>
    </ligand>
</feature>
<dbReference type="SUPFAM" id="SSF55681">
    <property type="entry name" value="Class II aaRS and biotin synthetases"/>
    <property type="match status" value="1"/>
</dbReference>
<feature type="binding site" evidence="8">
    <location>
        <position position="326"/>
    </location>
    <ligand>
        <name>L-serine</name>
        <dbReference type="ChEBI" id="CHEBI:33384"/>
    </ligand>
</feature>
<keyword evidence="2 11" id="KW-0436">Ligase</keyword>
<dbReference type="InterPro" id="IPR006195">
    <property type="entry name" value="aa-tRNA-synth_II"/>
</dbReference>
<dbReference type="STRING" id="56408.A0A1E5R203"/>
<dbReference type="Pfam" id="PF00587">
    <property type="entry name" value="tRNA-synt_2b"/>
    <property type="match status" value="1"/>
</dbReference>
<dbReference type="FunCoup" id="A0A1E5R203">
    <property type="interactions" value="880"/>
</dbReference>
<dbReference type="GO" id="GO:0004828">
    <property type="term" value="F:serine-tRNA ligase activity"/>
    <property type="evidence" value="ECO:0007669"/>
    <property type="project" value="UniProtKB-EC"/>
</dbReference>
<feature type="domain" description="Aminoacyl-transfer RNA synthetases class-II family profile" evidence="10">
    <location>
        <begin position="170"/>
        <end position="464"/>
    </location>
</feature>
<feature type="binding site" evidence="8">
    <location>
        <position position="303"/>
    </location>
    <ligand>
        <name>L-serine</name>
        <dbReference type="ChEBI" id="CHEBI:33384"/>
    </ligand>
</feature>
<dbReference type="EC" id="6.1.1.11" evidence="1"/>
<evidence type="ECO:0000256" key="7">
    <source>
        <dbReference type="ARBA" id="ARBA00034892"/>
    </source>
</evidence>
<feature type="site" description="Important for serine binding" evidence="8">
    <location>
        <position position="438"/>
    </location>
</feature>
<dbReference type="GO" id="GO:0005524">
    <property type="term" value="F:ATP binding"/>
    <property type="evidence" value="ECO:0007669"/>
    <property type="project" value="UniProtKB-KW"/>
</dbReference>
<dbReference type="AlphaFoldDB" id="A0A1E5R203"/>
<evidence type="ECO:0000256" key="6">
    <source>
        <dbReference type="ARBA" id="ARBA00031113"/>
    </source>
</evidence>
<dbReference type="Proteomes" id="UP000095728">
    <property type="component" value="Unassembled WGS sequence"/>
</dbReference>
<proteinExistence type="predicted"/>
<feature type="binding site" evidence="8">
    <location>
        <position position="436"/>
    </location>
    <ligand>
        <name>L-serine</name>
        <dbReference type="ChEBI" id="CHEBI:33384"/>
    </ligand>
</feature>
<evidence type="ECO:0000256" key="8">
    <source>
        <dbReference type="PIRSR" id="PIRSR001529-1"/>
    </source>
</evidence>